<feature type="transmembrane region" description="Helical" evidence="1">
    <location>
        <begin position="558"/>
        <end position="576"/>
    </location>
</feature>
<keyword evidence="1" id="KW-0812">Transmembrane</keyword>
<dbReference type="STRING" id="561365.SAMN05660866_02404"/>
<name>A0A1T5CRV7_9FLAO</name>
<keyword evidence="1" id="KW-0472">Membrane</keyword>
<keyword evidence="3" id="KW-1185">Reference proteome</keyword>
<dbReference type="OrthoDB" id="980086at2"/>
<dbReference type="Proteomes" id="UP000190339">
    <property type="component" value="Unassembled WGS sequence"/>
</dbReference>
<evidence type="ECO:0000256" key="1">
    <source>
        <dbReference type="SAM" id="Phobius"/>
    </source>
</evidence>
<accession>A0A1T5CRV7</accession>
<evidence type="ECO:0000313" key="2">
    <source>
        <dbReference type="EMBL" id="SKB62073.1"/>
    </source>
</evidence>
<reference evidence="3" key="1">
    <citation type="submission" date="2017-02" db="EMBL/GenBank/DDBJ databases">
        <authorList>
            <person name="Varghese N."/>
            <person name="Submissions S."/>
        </authorList>
    </citation>
    <scope>NUCLEOTIDE SEQUENCE [LARGE SCALE GENOMIC DNA]</scope>
    <source>
        <strain evidence="3">DSM 23546</strain>
    </source>
</reference>
<proteinExistence type="predicted"/>
<gene>
    <name evidence="2" type="ORF">SAMN05660866_02404</name>
</gene>
<organism evidence="2 3">
    <name type="scientific">Maribacter arcticus</name>
    <dbReference type="NCBI Taxonomy" id="561365"/>
    <lineage>
        <taxon>Bacteria</taxon>
        <taxon>Pseudomonadati</taxon>
        <taxon>Bacteroidota</taxon>
        <taxon>Flavobacteriia</taxon>
        <taxon>Flavobacteriales</taxon>
        <taxon>Flavobacteriaceae</taxon>
        <taxon>Maribacter</taxon>
    </lineage>
</organism>
<keyword evidence="1" id="KW-1133">Transmembrane helix</keyword>
<evidence type="ECO:0000313" key="3">
    <source>
        <dbReference type="Proteomes" id="UP000190339"/>
    </source>
</evidence>
<dbReference type="RefSeq" id="WP_079512854.1">
    <property type="nucleotide sequence ID" value="NZ_FUYL01000007.1"/>
</dbReference>
<protein>
    <submittedName>
        <fullName evidence="2">Uncharacterized protein</fullName>
    </submittedName>
</protein>
<feature type="transmembrane region" description="Helical" evidence="1">
    <location>
        <begin position="12"/>
        <end position="29"/>
    </location>
</feature>
<dbReference type="EMBL" id="FUYL01000007">
    <property type="protein sequence ID" value="SKB62073.1"/>
    <property type="molecule type" value="Genomic_DNA"/>
</dbReference>
<feature type="transmembrane region" description="Helical" evidence="1">
    <location>
        <begin position="41"/>
        <end position="59"/>
    </location>
</feature>
<sequence>MIEGFSFVNKDILIPVFIGGLVLFGSYFYKEWVTRKQGNFSINIIVALLTIAALVILVLEPTREVEINDHQGILLSEGFNVQQRDSLLSLNKGLKVLKYNPKKSIRNQLDSLTTVYVLGEGIKPFDFSRFNNIAVEYFPANIPLGITQLTYTKKISLGEKVEVIGSYNQPVNGSFLVFEDSRGNGLDSIQFVESSFTDFTLSGSPKASGNYVYQLSEKDSAGVVINSNPLPIEIKQKQPLRVLILNNFPTFETKYLKNFLSEEGHEVVVRSQLTKGKFKFEYFNTTSLPVYQFTDEILKQFDLVIVDADTYFSFGSTIKNRFEKNIRENGLGVFIQPSDFIFNRSASWSYFRFNRDDIKEVQILNSTIALEKYPYEFDEEFLVSPIIVGDGKAIAAYKQMALGRVATTTLLGSYQMLLNGSDQIYKSIWTNILDEIAKPKIVPIEWKAETQIPKVDEPFDFSLYTNQQEFAVIDEDSVRTPMLQKLMVSTHFTGTIYPKKTGWQHLSIDGDSTSQFSFFVYDSVDWKALSSTQNIVLNKKKFKTDVNKNKTVISNRPVSPLLFYILFLLGVGWLWLSPKVSIER</sequence>
<dbReference type="AlphaFoldDB" id="A0A1T5CRV7"/>